<evidence type="ECO:0000313" key="3">
    <source>
        <dbReference type="Proteomes" id="UP000436181"/>
    </source>
</evidence>
<sequence length="160" mass="17028">MITIPVWALTIIVFAVVVIAVAALMAVGMANRLNRLHIRTDSARLSLEGALSARAAVIAAVQPELSEQAKAASRVVLKASDMSARSDAENALLTRLDKDVLTHPSFIEAATRVDLAARFYNDAVGATLTLRHRPAVRGLKLAGSAPLPEYYEAMAAGNPR</sequence>
<organism evidence="2 3">
    <name type="scientific">Corynebacterium zhongnanshanii</name>
    <dbReference type="NCBI Taxonomy" id="2768834"/>
    <lineage>
        <taxon>Bacteria</taxon>
        <taxon>Bacillati</taxon>
        <taxon>Actinomycetota</taxon>
        <taxon>Actinomycetes</taxon>
        <taxon>Mycobacteriales</taxon>
        <taxon>Corynebacteriaceae</taxon>
        <taxon>Corynebacterium</taxon>
    </lineage>
</organism>
<comment type="caution">
    <text evidence="2">The sequence shown here is derived from an EMBL/GenBank/DDBJ whole genome shotgun (WGS) entry which is preliminary data.</text>
</comment>
<keyword evidence="1" id="KW-0472">Membrane</keyword>
<keyword evidence="1" id="KW-1133">Transmembrane helix</keyword>
<keyword evidence="3" id="KW-1185">Reference proteome</keyword>
<feature type="transmembrane region" description="Helical" evidence="1">
    <location>
        <begin position="6"/>
        <end position="30"/>
    </location>
</feature>
<evidence type="ECO:0000313" key="2">
    <source>
        <dbReference type="EMBL" id="KAB3523422.1"/>
    </source>
</evidence>
<keyword evidence="1" id="KW-0812">Transmembrane</keyword>
<reference evidence="2 3" key="1">
    <citation type="submission" date="2019-10" db="EMBL/GenBank/DDBJ databases">
        <title>Corynebacterium sp novel species isolated from the respiratory tract of Marmot.</title>
        <authorList>
            <person name="Zhang G."/>
        </authorList>
    </citation>
    <scope>NUCLEOTIDE SEQUENCE [LARGE SCALE GENOMIC DNA]</scope>
    <source>
        <strain evidence="2 3">336</strain>
    </source>
</reference>
<evidence type="ECO:0000256" key="1">
    <source>
        <dbReference type="SAM" id="Phobius"/>
    </source>
</evidence>
<dbReference type="EMBL" id="WBZJ01000001">
    <property type="protein sequence ID" value="KAB3523422.1"/>
    <property type="molecule type" value="Genomic_DNA"/>
</dbReference>
<name>A0ABQ6VG81_9CORY</name>
<accession>A0ABQ6VG81</accession>
<gene>
    <name evidence="2" type="ORF">F8377_04685</name>
</gene>
<dbReference type="Proteomes" id="UP000436181">
    <property type="component" value="Unassembled WGS sequence"/>
</dbReference>
<proteinExistence type="predicted"/>
<evidence type="ECO:0008006" key="4">
    <source>
        <dbReference type="Google" id="ProtNLM"/>
    </source>
</evidence>
<protein>
    <recommendedName>
        <fullName evidence="4">Secreted protein</fullName>
    </recommendedName>
</protein>